<protein>
    <submittedName>
        <fullName evidence="1">DUF4883 family protein</fullName>
    </submittedName>
</protein>
<organism evidence="1 2">
    <name type="scientific">Clostridium cibarium</name>
    <dbReference type="NCBI Taxonomy" id="2762247"/>
    <lineage>
        <taxon>Bacteria</taxon>
        <taxon>Bacillati</taxon>
        <taxon>Bacillota</taxon>
        <taxon>Clostridia</taxon>
        <taxon>Eubacteriales</taxon>
        <taxon>Clostridiaceae</taxon>
        <taxon>Clostridium</taxon>
    </lineage>
</organism>
<keyword evidence="2" id="KW-1185">Reference proteome</keyword>
<evidence type="ECO:0000313" key="2">
    <source>
        <dbReference type="Proteomes" id="UP000627781"/>
    </source>
</evidence>
<proteinExistence type="predicted"/>
<dbReference type="Gene3D" id="3.30.1490.410">
    <property type="entry name" value="Uncharacterised protein PF16224, DUF4883"/>
    <property type="match status" value="1"/>
</dbReference>
<accession>A0ABR8PP15</accession>
<dbReference type="EMBL" id="JACSRA010000001">
    <property type="protein sequence ID" value="MBD7909918.1"/>
    <property type="molecule type" value="Genomic_DNA"/>
</dbReference>
<dbReference type="PROSITE" id="PS51257">
    <property type="entry name" value="PROKAR_LIPOPROTEIN"/>
    <property type="match status" value="1"/>
</dbReference>
<comment type="caution">
    <text evidence="1">The sequence shown here is derived from an EMBL/GenBank/DDBJ whole genome shotgun (WGS) entry which is preliminary data.</text>
</comment>
<evidence type="ECO:0000313" key="1">
    <source>
        <dbReference type="EMBL" id="MBD7909918.1"/>
    </source>
</evidence>
<dbReference type="Proteomes" id="UP000627781">
    <property type="component" value="Unassembled WGS sequence"/>
</dbReference>
<dbReference type="InterPro" id="IPR032619">
    <property type="entry name" value="DUF4883"/>
</dbReference>
<name>A0ABR8PP15_9CLOT</name>
<reference evidence="1 2" key="1">
    <citation type="submission" date="2020-08" db="EMBL/GenBank/DDBJ databases">
        <title>A Genomic Blueprint of the Chicken Gut Microbiome.</title>
        <authorList>
            <person name="Gilroy R."/>
            <person name="Ravi A."/>
            <person name="Getino M."/>
            <person name="Pursley I."/>
            <person name="Horton D.L."/>
            <person name="Alikhan N.-F."/>
            <person name="Baker D."/>
            <person name="Gharbi K."/>
            <person name="Hall N."/>
            <person name="Watson M."/>
            <person name="Adriaenssens E.M."/>
            <person name="Foster-Nyarko E."/>
            <person name="Jarju S."/>
            <person name="Secka A."/>
            <person name="Antonio M."/>
            <person name="Oren A."/>
            <person name="Chaudhuri R."/>
            <person name="La Ragione R.M."/>
            <person name="Hildebrand F."/>
            <person name="Pallen M.J."/>
        </authorList>
    </citation>
    <scope>NUCLEOTIDE SEQUENCE [LARGE SCALE GENOMIC DNA]</scope>
    <source>
        <strain evidence="1 2">Sa3CVN1</strain>
    </source>
</reference>
<dbReference type="RefSeq" id="WP_143316351.1">
    <property type="nucleotide sequence ID" value="NZ_JACSRA010000001.1"/>
</dbReference>
<sequence>MKKIRLLCIFLLIFILQGCAFDDPKYIHLKEKSDIAIYTKEIYTKLLKDEHFSIEFFDTNLYKDISVPEDENQIIENFIGSLSDENYKDEELPKEKEPYQLRIKFQDSKYIIKVYNENLVAIYPWDGNYKEDILSMKDIPKHYNLYDFCKHVENRAKALK</sequence>
<dbReference type="CDD" id="cd15786">
    <property type="entry name" value="CPF_1278_like"/>
    <property type="match status" value="1"/>
</dbReference>
<gene>
    <name evidence="1" type="ORF">H9661_00995</name>
</gene>
<dbReference type="Pfam" id="PF16224">
    <property type="entry name" value="DUF4883"/>
    <property type="match status" value="1"/>
</dbReference>